<dbReference type="Proteomes" id="UP000005408">
    <property type="component" value="Unassembled WGS sequence"/>
</dbReference>
<feature type="signal peptide" evidence="2">
    <location>
        <begin position="1"/>
        <end position="22"/>
    </location>
</feature>
<keyword evidence="2" id="KW-0732">Signal</keyword>
<evidence type="ECO:0000256" key="2">
    <source>
        <dbReference type="SAM" id="SignalP"/>
    </source>
</evidence>
<dbReference type="AlphaFoldDB" id="A0A8W8MMI8"/>
<organism evidence="3 4">
    <name type="scientific">Magallana gigas</name>
    <name type="common">Pacific oyster</name>
    <name type="synonym">Crassostrea gigas</name>
    <dbReference type="NCBI Taxonomy" id="29159"/>
    <lineage>
        <taxon>Eukaryota</taxon>
        <taxon>Metazoa</taxon>
        <taxon>Spiralia</taxon>
        <taxon>Lophotrochozoa</taxon>
        <taxon>Mollusca</taxon>
        <taxon>Bivalvia</taxon>
        <taxon>Autobranchia</taxon>
        <taxon>Pteriomorphia</taxon>
        <taxon>Ostreida</taxon>
        <taxon>Ostreoidea</taxon>
        <taxon>Ostreidae</taxon>
        <taxon>Magallana</taxon>
    </lineage>
</organism>
<dbReference type="OMA" id="FAIRIHY"/>
<keyword evidence="1" id="KW-1133">Transmembrane helix</keyword>
<evidence type="ECO:0008006" key="5">
    <source>
        <dbReference type="Google" id="ProtNLM"/>
    </source>
</evidence>
<evidence type="ECO:0000313" key="4">
    <source>
        <dbReference type="Proteomes" id="UP000005408"/>
    </source>
</evidence>
<dbReference type="EnsemblMetazoa" id="G34096.1">
    <property type="protein sequence ID" value="G34096.1:cds"/>
    <property type="gene ID" value="G34096"/>
</dbReference>
<sequence length="221" mass="25104">MKTVDIPHQVLFLLYLQNVVIAVSKSCFQSIPTQNIVESCPEDSTEWIKASDKKQCNRIIHNCSEIDDFQYHCLPNRLLNKLVEVCAPTKVIVGQHCPYYDLQRAIIEPNFNQPCSSHSDPCSEVYSSSVTYKYQQCYKEIKGRKTMPASPESKVSLDVSDSNPALLIGIYVIGAILIIIVILFAIRIHYLRPFTGNQNDQNINLHRRDEEIAFRAQNGGD</sequence>
<keyword evidence="1" id="KW-0472">Membrane</keyword>
<keyword evidence="4" id="KW-1185">Reference proteome</keyword>
<evidence type="ECO:0000313" key="3">
    <source>
        <dbReference type="EnsemblMetazoa" id="G34096.1:cds"/>
    </source>
</evidence>
<feature type="chain" id="PRO_5036491167" description="FZ domain-containing protein" evidence="2">
    <location>
        <begin position="23"/>
        <end position="221"/>
    </location>
</feature>
<feature type="transmembrane region" description="Helical" evidence="1">
    <location>
        <begin position="165"/>
        <end position="186"/>
    </location>
</feature>
<keyword evidence="1" id="KW-0812">Transmembrane</keyword>
<accession>A0A8W8MMI8</accession>
<proteinExistence type="predicted"/>
<dbReference type="OrthoDB" id="6197440at2759"/>
<protein>
    <recommendedName>
        <fullName evidence="5">FZ domain-containing protein</fullName>
    </recommendedName>
</protein>
<name>A0A8W8MMI8_MAGGI</name>
<reference evidence="3" key="1">
    <citation type="submission" date="2022-08" db="UniProtKB">
        <authorList>
            <consortium name="EnsemblMetazoa"/>
        </authorList>
    </citation>
    <scope>IDENTIFICATION</scope>
    <source>
        <strain evidence="3">05x7-T-G4-1.051#20</strain>
    </source>
</reference>
<evidence type="ECO:0000256" key="1">
    <source>
        <dbReference type="SAM" id="Phobius"/>
    </source>
</evidence>